<dbReference type="PANTHER" id="PTHR38658:SF1">
    <property type="entry name" value="OXPP CYCLE PROTEIN OPCA-RELATED"/>
    <property type="match status" value="1"/>
</dbReference>
<dbReference type="PANTHER" id="PTHR38658">
    <property type="entry name" value="OXPP CYCLE PROTEIN OPCA-RELATED"/>
    <property type="match status" value="1"/>
</dbReference>
<gene>
    <name evidence="3" type="ORF">BKD30_05090</name>
</gene>
<comment type="caution">
    <text evidence="3">The sequence shown here is derived from an EMBL/GenBank/DDBJ whole genome shotgun (WGS) entry which is preliminary data.</text>
</comment>
<dbReference type="STRING" id="554083.BKD30_05090"/>
<keyword evidence="4" id="KW-1185">Reference proteome</keyword>
<dbReference type="InterPro" id="IPR004555">
    <property type="entry name" value="G6PDH_assembly_OpcA"/>
</dbReference>
<reference evidence="3 4" key="1">
    <citation type="submission" date="2016-12" db="EMBL/GenBank/DDBJ databases">
        <title>Draft genome of Tersicoccus phoenicis 1P05MA.</title>
        <authorList>
            <person name="Nakajima Y."/>
            <person name="Yoshizawa S."/>
            <person name="Nakamura K."/>
            <person name="Ogura Y."/>
            <person name="Hayashi T."/>
            <person name="Kogure K."/>
        </authorList>
    </citation>
    <scope>NUCLEOTIDE SEQUENCE [LARGE SCALE GENOMIC DNA]</scope>
    <source>
        <strain evidence="3 4">1p05MA</strain>
    </source>
</reference>
<dbReference type="EMBL" id="MRDE01000022">
    <property type="protein sequence ID" value="OMH26337.1"/>
    <property type="molecule type" value="Genomic_DNA"/>
</dbReference>
<feature type="domain" description="Glucose-6-phosphate dehydrogenase assembly protein OpcA N-terminal" evidence="1">
    <location>
        <begin position="51"/>
        <end position="161"/>
    </location>
</feature>
<name>A0A1R1LFM0_9MICC</name>
<dbReference type="RefSeq" id="WP_076702855.1">
    <property type="nucleotide sequence ID" value="NZ_MRDE01000022.1"/>
</dbReference>
<dbReference type="OrthoDB" id="128564at2"/>
<evidence type="ECO:0000313" key="4">
    <source>
        <dbReference type="Proteomes" id="UP000187085"/>
    </source>
</evidence>
<dbReference type="InterPro" id="IPR046802">
    <property type="entry name" value="OpcA_G6PD_C"/>
</dbReference>
<proteinExistence type="predicted"/>
<protein>
    <submittedName>
        <fullName evidence="3">OpcA protein</fullName>
    </submittedName>
</protein>
<dbReference type="AlphaFoldDB" id="A0A1R1LFM0"/>
<dbReference type="InterPro" id="IPR046801">
    <property type="entry name" value="OpcA_G6PD_N"/>
</dbReference>
<evidence type="ECO:0000313" key="3">
    <source>
        <dbReference type="EMBL" id="OMH26337.1"/>
    </source>
</evidence>
<dbReference type="Pfam" id="PF20171">
    <property type="entry name" value="OpcA_G6PD_C"/>
    <property type="match status" value="1"/>
</dbReference>
<evidence type="ECO:0000259" key="2">
    <source>
        <dbReference type="Pfam" id="PF20171"/>
    </source>
</evidence>
<dbReference type="Proteomes" id="UP000187085">
    <property type="component" value="Unassembled WGS sequence"/>
</dbReference>
<organism evidence="3 4">
    <name type="scientific">Tersicoccus phoenicis</name>
    <dbReference type="NCBI Taxonomy" id="554083"/>
    <lineage>
        <taxon>Bacteria</taxon>
        <taxon>Bacillati</taxon>
        <taxon>Actinomycetota</taxon>
        <taxon>Actinomycetes</taxon>
        <taxon>Micrococcales</taxon>
        <taxon>Micrococcaceae</taxon>
        <taxon>Tersicoccus</taxon>
    </lineage>
</organism>
<accession>A0A1R1LFM0</accession>
<feature type="domain" description="Glucose-6-phosphate dehydrogenase assembly protein OpcA C-terminal" evidence="2">
    <location>
        <begin position="168"/>
        <end position="302"/>
    </location>
</feature>
<evidence type="ECO:0000259" key="1">
    <source>
        <dbReference type="Pfam" id="PF10128"/>
    </source>
</evidence>
<sequence>MIVDLPGTTTGAVNRKLMDLRDEGGVVALGRVLTLVVLASEGTEEEAIEAANAASREHPCRIIVHVPVEQGDGATDGMDAQIRVGGDAGAAEVIVLRCSGVLAEVDEPLVSALLLPDAPIVAWWPRRLPVNAAASSIGAIAHRRITDSGNAPDTRAALGRIGQTYTAGDTDLAWTRLTNWRLQLAAAVDEFIADGGDVTRVTDVRVAGSVDSPSTTLLAAWLSLRLGVEATVHDQPPGLGIGRVEIVTGDGSVTLVRPDAEVATLTMPGQTDQRIALPKRTLQECLAEELRRLDPDEVFGEVVTEGLPLCHWN</sequence>
<dbReference type="Pfam" id="PF10128">
    <property type="entry name" value="OpcA_G6PD_assem"/>
    <property type="match status" value="1"/>
</dbReference>